<feature type="region of interest" description="Disordered" evidence="1">
    <location>
        <begin position="21"/>
        <end position="42"/>
    </location>
</feature>
<dbReference type="EMBL" id="CP062222">
    <property type="protein sequence ID" value="QTC92536.1"/>
    <property type="molecule type" value="Genomic_DNA"/>
</dbReference>
<gene>
    <name evidence="2" type="ORF">IFJ75_06610</name>
</gene>
<accession>A0A975C2A5</accession>
<protein>
    <submittedName>
        <fullName evidence="2">Uncharacterized protein</fullName>
    </submittedName>
</protein>
<proteinExistence type="predicted"/>
<evidence type="ECO:0000313" key="3">
    <source>
        <dbReference type="Proteomes" id="UP000663918"/>
    </source>
</evidence>
<sequence length="315" mass="33390">MFAAAQIVAVGLAALALTSGDKSQTPQQTPPPAQSPEPTTAVDDIDVVGSRDSRLEQLSTRFVDEVAAPAPGRGLARWMAPVCVGVVNFRGEAARMIADRVASTAADLGVPIKEGDCAPNIFIVGTADGPGLAQRMVADIRADFAFNASGVRASNAALSDFETSDDPVRWWHVSMPMTVNIVEGTAGPAVRFPGRSAPFVVVMSRSQNTARRRDDLFRVTVVVDVNRLEGVSIDQLCDYLVMVAFAQVDPRADTAPYDTILNLFDAPGSVAGLTEWDRSYLAALYSASPDERLNGGTQAAALVTRVREGPTDSPD</sequence>
<dbReference type="KEGG" id="bgoe:IFJ75_06610"/>
<dbReference type="AlphaFoldDB" id="A0A975C2A5"/>
<reference evidence="2" key="1">
    <citation type="submission" date="2020-09" db="EMBL/GenBank/DDBJ databases">
        <title>Brevundimonas sp. LVF2 isolated from a puddle in Goettingen, Germany.</title>
        <authorList>
            <person name="Friedrich I."/>
            <person name="Klassen A."/>
            <person name="Hannes N."/>
            <person name="Schneider D."/>
            <person name="Hertel R."/>
            <person name="Daniel R."/>
        </authorList>
    </citation>
    <scope>NUCLEOTIDE SEQUENCE</scope>
    <source>
        <strain evidence="2">LVF2</strain>
    </source>
</reference>
<evidence type="ECO:0000313" key="2">
    <source>
        <dbReference type="EMBL" id="QTC92536.1"/>
    </source>
</evidence>
<organism evidence="2 3">
    <name type="scientific">Brevundimonas goettingensis</name>
    <dbReference type="NCBI Taxonomy" id="2774190"/>
    <lineage>
        <taxon>Bacteria</taxon>
        <taxon>Pseudomonadati</taxon>
        <taxon>Pseudomonadota</taxon>
        <taxon>Alphaproteobacteria</taxon>
        <taxon>Caulobacterales</taxon>
        <taxon>Caulobacteraceae</taxon>
        <taxon>Brevundimonas</taxon>
    </lineage>
</organism>
<dbReference type="Proteomes" id="UP000663918">
    <property type="component" value="Chromosome"/>
</dbReference>
<dbReference type="RefSeq" id="WP_207931817.1">
    <property type="nucleotide sequence ID" value="NZ_CP062222.1"/>
</dbReference>
<name>A0A975C2A5_9CAUL</name>
<keyword evidence="3" id="KW-1185">Reference proteome</keyword>
<evidence type="ECO:0000256" key="1">
    <source>
        <dbReference type="SAM" id="MobiDB-lite"/>
    </source>
</evidence>